<accession>A0A212LQU9</accession>
<dbReference type="SUPFAM" id="SSF50199">
    <property type="entry name" value="Staphylococcal nuclease"/>
    <property type="match status" value="1"/>
</dbReference>
<dbReference type="AlphaFoldDB" id="A0A212LQU9"/>
<gene>
    <name evidence="3" type="ORF">KL86PLE_90645</name>
</gene>
<dbReference type="RefSeq" id="WP_288198751.1">
    <property type="nucleotide sequence ID" value="NZ_LT608334.1"/>
</dbReference>
<feature type="domain" description="TNase-like" evidence="2">
    <location>
        <begin position="31"/>
        <end position="125"/>
    </location>
</feature>
<protein>
    <submittedName>
        <fullName evidence="3">Micrococcal nuclease-like nuclease</fullName>
    </submittedName>
</protein>
<dbReference type="InterPro" id="IPR035437">
    <property type="entry name" value="SNase_OB-fold_sf"/>
</dbReference>
<dbReference type="Gene3D" id="2.40.50.90">
    <property type="match status" value="1"/>
</dbReference>
<name>A0A212LQU9_9HYPH</name>
<keyword evidence="1" id="KW-0732">Signal</keyword>
<dbReference type="Pfam" id="PF00565">
    <property type="entry name" value="SNase"/>
    <property type="match status" value="1"/>
</dbReference>
<evidence type="ECO:0000259" key="2">
    <source>
        <dbReference type="PROSITE" id="PS50830"/>
    </source>
</evidence>
<dbReference type="InterPro" id="IPR016071">
    <property type="entry name" value="Staphylococal_nuclease_OB-fold"/>
</dbReference>
<feature type="signal peptide" evidence="1">
    <location>
        <begin position="1"/>
        <end position="18"/>
    </location>
</feature>
<evidence type="ECO:0000256" key="1">
    <source>
        <dbReference type="SAM" id="SignalP"/>
    </source>
</evidence>
<proteinExistence type="predicted"/>
<organism evidence="3">
    <name type="scientific">uncultured Pleomorphomonas sp</name>
    <dbReference type="NCBI Taxonomy" id="442121"/>
    <lineage>
        <taxon>Bacteria</taxon>
        <taxon>Pseudomonadati</taxon>
        <taxon>Pseudomonadota</taxon>
        <taxon>Alphaproteobacteria</taxon>
        <taxon>Hyphomicrobiales</taxon>
        <taxon>Pleomorphomonadaceae</taxon>
        <taxon>Pleomorphomonas</taxon>
        <taxon>environmental samples</taxon>
    </lineage>
</organism>
<sequence length="146" mass="15734">MRLRSLALAILLATPADAGIQSPEPVHGPIRVIDGDTVRFASGEIVRIYNIDAPETRRSRCPAEKRLGETATAFLKALLKNGSVEISRCEPATGRCQDRYRRTLASLSTAQHGDVGEALIASGLALPWQAGKAAHDARAHHWCATK</sequence>
<dbReference type="SMART" id="SM00318">
    <property type="entry name" value="SNc"/>
    <property type="match status" value="1"/>
</dbReference>
<evidence type="ECO:0000313" key="3">
    <source>
        <dbReference type="EMBL" id="SCM79799.1"/>
    </source>
</evidence>
<reference evidence="3" key="1">
    <citation type="submission" date="2016-08" db="EMBL/GenBank/DDBJ databases">
        <authorList>
            <person name="Seilhamer J.J."/>
        </authorList>
    </citation>
    <scope>NUCLEOTIDE SEQUENCE</scope>
    <source>
        <strain evidence="3">86</strain>
    </source>
</reference>
<dbReference type="PROSITE" id="PS50830">
    <property type="entry name" value="TNASE_3"/>
    <property type="match status" value="1"/>
</dbReference>
<feature type="chain" id="PRO_5012758599" evidence="1">
    <location>
        <begin position="19"/>
        <end position="146"/>
    </location>
</feature>
<dbReference type="EMBL" id="FMJD01000013">
    <property type="protein sequence ID" value="SCM79799.1"/>
    <property type="molecule type" value="Genomic_DNA"/>
</dbReference>